<accession>A0A9E7GER2</accession>
<dbReference type="EMBL" id="CP097508">
    <property type="protein sequence ID" value="URE08866.1"/>
    <property type="molecule type" value="Genomic_DNA"/>
</dbReference>
<evidence type="ECO:0000313" key="2">
    <source>
        <dbReference type="EMBL" id="URE10614.1"/>
    </source>
</evidence>
<organism evidence="2 3">
    <name type="scientific">Musa troglodytarum</name>
    <name type="common">fe'i banana</name>
    <dbReference type="NCBI Taxonomy" id="320322"/>
    <lineage>
        <taxon>Eukaryota</taxon>
        <taxon>Viridiplantae</taxon>
        <taxon>Streptophyta</taxon>
        <taxon>Embryophyta</taxon>
        <taxon>Tracheophyta</taxon>
        <taxon>Spermatophyta</taxon>
        <taxon>Magnoliopsida</taxon>
        <taxon>Liliopsida</taxon>
        <taxon>Zingiberales</taxon>
        <taxon>Musaceae</taxon>
        <taxon>Musa</taxon>
    </lineage>
</organism>
<dbReference type="EMBL" id="CP097508">
    <property type="protein sequence ID" value="URE10614.1"/>
    <property type="molecule type" value="Genomic_DNA"/>
</dbReference>
<sequence length="69" mass="7670">MTVKRRDCAVADEQIFLSFVNTLLVSASPPFPWSLNPFITSLLLEQQSYQLQILVPPLRVLASALLGVL</sequence>
<gene>
    <name evidence="2" type="ORF">MUK42_36310</name>
    <name evidence="1" type="ORF">MUK42_36321</name>
</gene>
<keyword evidence="3" id="KW-1185">Reference proteome</keyword>
<dbReference type="AlphaFoldDB" id="A0A9E7GER2"/>
<dbReference type="Proteomes" id="UP001055439">
    <property type="component" value="Chromosome 6"/>
</dbReference>
<proteinExistence type="predicted"/>
<protein>
    <submittedName>
        <fullName evidence="2">Uncharacterized protein</fullName>
    </submittedName>
</protein>
<evidence type="ECO:0000313" key="1">
    <source>
        <dbReference type="EMBL" id="URE08866.1"/>
    </source>
</evidence>
<name>A0A9E7GER2_9LILI</name>
<evidence type="ECO:0000313" key="3">
    <source>
        <dbReference type="Proteomes" id="UP001055439"/>
    </source>
</evidence>
<reference evidence="2" key="1">
    <citation type="submission" date="2022-05" db="EMBL/GenBank/DDBJ databases">
        <title>The Musa troglodytarum L. genome provides insights into the mechanism of non-climacteric behaviour and enrichment of carotenoids.</title>
        <authorList>
            <person name="Wang J."/>
        </authorList>
    </citation>
    <scope>NUCLEOTIDE SEQUENCE</scope>
    <source>
        <tissue evidence="2">Leaf</tissue>
    </source>
</reference>